<proteinExistence type="predicted"/>
<dbReference type="PANTHER" id="PTHR30055:SF234">
    <property type="entry name" value="HTH-TYPE TRANSCRIPTIONAL REGULATOR BETI"/>
    <property type="match status" value="1"/>
</dbReference>
<dbReference type="RefSeq" id="WP_049698354.1">
    <property type="nucleotide sequence ID" value="NZ_JAQDQF010000005.1"/>
</dbReference>
<comment type="caution">
    <text evidence="6">The sequence shown here is derived from an EMBL/GenBank/DDBJ whole genome shotgun (WGS) entry which is preliminary data.</text>
</comment>
<dbReference type="EMBL" id="LDTZ01000015">
    <property type="protein sequence ID" value="KNA92021.1"/>
    <property type="molecule type" value="Genomic_DNA"/>
</dbReference>
<dbReference type="InterPro" id="IPR050109">
    <property type="entry name" value="HTH-type_TetR-like_transc_reg"/>
</dbReference>
<accession>A0ABR5IF74</accession>
<evidence type="ECO:0000313" key="6">
    <source>
        <dbReference type="EMBL" id="KNA92021.1"/>
    </source>
</evidence>
<feature type="DNA-binding region" description="H-T-H motif" evidence="4">
    <location>
        <begin position="36"/>
        <end position="55"/>
    </location>
</feature>
<keyword evidence="1" id="KW-0805">Transcription regulation</keyword>
<evidence type="ECO:0000259" key="5">
    <source>
        <dbReference type="PROSITE" id="PS50977"/>
    </source>
</evidence>
<dbReference type="Pfam" id="PF00440">
    <property type="entry name" value="TetR_N"/>
    <property type="match status" value="1"/>
</dbReference>
<dbReference type="InterPro" id="IPR001647">
    <property type="entry name" value="HTH_TetR"/>
</dbReference>
<keyword evidence="2 4" id="KW-0238">DNA-binding</keyword>
<evidence type="ECO:0000256" key="1">
    <source>
        <dbReference type="ARBA" id="ARBA00023015"/>
    </source>
</evidence>
<dbReference type="Gene3D" id="1.10.357.10">
    <property type="entry name" value="Tetracycline Repressor, domain 2"/>
    <property type="match status" value="1"/>
</dbReference>
<name>A0ABR5IF74_9ACTN</name>
<evidence type="ECO:0000256" key="3">
    <source>
        <dbReference type="ARBA" id="ARBA00023163"/>
    </source>
</evidence>
<evidence type="ECO:0000256" key="4">
    <source>
        <dbReference type="PROSITE-ProRule" id="PRU00335"/>
    </source>
</evidence>
<dbReference type="InterPro" id="IPR009057">
    <property type="entry name" value="Homeodomain-like_sf"/>
</dbReference>
<keyword evidence="3" id="KW-0804">Transcription</keyword>
<dbReference type="PROSITE" id="PS50977">
    <property type="entry name" value="HTH_TETR_2"/>
    <property type="match status" value="1"/>
</dbReference>
<sequence>MATAAPMPTRKDAVRNRKRILVATGEVLRDDYENVSIPVIAERAGVGTATVYRYFPSLETLVREYLQGVIVELRDYSQDSTKTGTALFEDVVAQLGRLLVINGPAMVRLRRPVGFLTRLREGDPTIQTVRDAWERPIRAVLRSKGIDDSHFDHALFLYNQMFDPREVLDLLASGLSLDQTMRLLTSAYYGALDGMVAADI</sequence>
<dbReference type="Proteomes" id="UP000037247">
    <property type="component" value="Unassembled WGS sequence"/>
</dbReference>
<dbReference type="PANTHER" id="PTHR30055">
    <property type="entry name" value="HTH-TYPE TRANSCRIPTIONAL REGULATOR RUTR"/>
    <property type="match status" value="1"/>
</dbReference>
<protein>
    <submittedName>
        <fullName evidence="6">TetR family transcriptional regulator</fullName>
    </submittedName>
</protein>
<evidence type="ECO:0000256" key="2">
    <source>
        <dbReference type="ARBA" id="ARBA00023125"/>
    </source>
</evidence>
<gene>
    <name evidence="6" type="ORF">ABW18_07570</name>
</gene>
<evidence type="ECO:0000313" key="7">
    <source>
        <dbReference type="Proteomes" id="UP000037247"/>
    </source>
</evidence>
<organism evidence="6 7">
    <name type="scientific">Gordonia jacobaea</name>
    <dbReference type="NCBI Taxonomy" id="122202"/>
    <lineage>
        <taxon>Bacteria</taxon>
        <taxon>Bacillati</taxon>
        <taxon>Actinomycetota</taxon>
        <taxon>Actinomycetes</taxon>
        <taxon>Mycobacteriales</taxon>
        <taxon>Gordoniaceae</taxon>
        <taxon>Gordonia</taxon>
    </lineage>
</organism>
<reference evidence="6 7" key="1">
    <citation type="submission" date="2015-05" db="EMBL/GenBank/DDBJ databases">
        <title>Draft genome sequence of the bacterium Gordonia jacobaea a new member of the Gordonia genus.</title>
        <authorList>
            <person name="Jimenez-Galisteo G."/>
            <person name="Dominguez A."/>
            <person name="Munoz E."/>
            <person name="Vinas M."/>
        </authorList>
    </citation>
    <scope>NUCLEOTIDE SEQUENCE [LARGE SCALE GENOMIC DNA]</scope>
    <source>
        <strain evidence="7">mv1</strain>
    </source>
</reference>
<keyword evidence="7" id="KW-1185">Reference proteome</keyword>
<dbReference type="SUPFAM" id="SSF46689">
    <property type="entry name" value="Homeodomain-like"/>
    <property type="match status" value="1"/>
</dbReference>
<feature type="domain" description="HTH tetR-type" evidence="5">
    <location>
        <begin position="13"/>
        <end position="73"/>
    </location>
</feature>